<organism evidence="1 2">
    <name type="scientific">Eumeta variegata</name>
    <name type="common">Bagworm moth</name>
    <name type="synonym">Eumeta japonica</name>
    <dbReference type="NCBI Taxonomy" id="151549"/>
    <lineage>
        <taxon>Eukaryota</taxon>
        <taxon>Metazoa</taxon>
        <taxon>Ecdysozoa</taxon>
        <taxon>Arthropoda</taxon>
        <taxon>Hexapoda</taxon>
        <taxon>Insecta</taxon>
        <taxon>Pterygota</taxon>
        <taxon>Neoptera</taxon>
        <taxon>Endopterygota</taxon>
        <taxon>Lepidoptera</taxon>
        <taxon>Glossata</taxon>
        <taxon>Ditrysia</taxon>
        <taxon>Tineoidea</taxon>
        <taxon>Psychidae</taxon>
        <taxon>Oiketicinae</taxon>
        <taxon>Eumeta</taxon>
    </lineage>
</organism>
<evidence type="ECO:0000313" key="2">
    <source>
        <dbReference type="Proteomes" id="UP000299102"/>
    </source>
</evidence>
<sequence>MIIEELRKFDDGLRFVACVPKSQKKYQTKVVLNTNTYDEKNETWLDEMERCISIGSRNSEKETIKVLVDSAIVIEPEIVNFVLILD</sequence>
<protein>
    <submittedName>
        <fullName evidence="1">Uncharacterized protein</fullName>
    </submittedName>
</protein>
<dbReference type="Proteomes" id="UP000299102">
    <property type="component" value="Unassembled WGS sequence"/>
</dbReference>
<reference evidence="1 2" key="1">
    <citation type="journal article" date="2019" name="Commun. Biol.">
        <title>The bagworm genome reveals a unique fibroin gene that provides high tensile strength.</title>
        <authorList>
            <person name="Kono N."/>
            <person name="Nakamura H."/>
            <person name="Ohtoshi R."/>
            <person name="Tomita M."/>
            <person name="Numata K."/>
            <person name="Arakawa K."/>
        </authorList>
    </citation>
    <scope>NUCLEOTIDE SEQUENCE [LARGE SCALE GENOMIC DNA]</scope>
</reference>
<name>A0A4C1V4U2_EUMVA</name>
<dbReference type="AlphaFoldDB" id="A0A4C1V4U2"/>
<keyword evidence="2" id="KW-1185">Reference proteome</keyword>
<gene>
    <name evidence="1" type="ORF">EVAR_6734_1</name>
</gene>
<evidence type="ECO:0000313" key="1">
    <source>
        <dbReference type="EMBL" id="GBP33386.1"/>
    </source>
</evidence>
<dbReference type="EMBL" id="BGZK01000273">
    <property type="protein sequence ID" value="GBP33386.1"/>
    <property type="molecule type" value="Genomic_DNA"/>
</dbReference>
<accession>A0A4C1V4U2</accession>
<comment type="caution">
    <text evidence="1">The sequence shown here is derived from an EMBL/GenBank/DDBJ whole genome shotgun (WGS) entry which is preliminary data.</text>
</comment>
<proteinExistence type="predicted"/>
<dbReference type="OrthoDB" id="7332488at2759"/>